<dbReference type="Proteomes" id="UP000800096">
    <property type="component" value="Unassembled WGS sequence"/>
</dbReference>
<evidence type="ECO:0000313" key="2">
    <source>
        <dbReference type="Proteomes" id="UP000800096"/>
    </source>
</evidence>
<sequence>MEDKVVKICVFRAPSKSPFERNASCDSFLSASPVKNHFLRHSRHLMPGPYNFSPRLALRRHIPAVAAPNVALQERAIGLALPAPNRELKVHPFARPIDRQPFHLVLLLLPILPLQRYRGLSATTSTVCTVRWGDPHFMNGYLKPFDVAVRQWGSEADAGAA</sequence>
<name>A0A6A5Q5P8_AMPQU</name>
<gene>
    <name evidence="1" type="ORF">BDU57DRAFT_525080</name>
</gene>
<accession>A0A6A5Q5P8</accession>
<dbReference type="AlphaFoldDB" id="A0A6A5Q5P8"/>
<evidence type="ECO:0000313" key="1">
    <source>
        <dbReference type="EMBL" id="KAF1911013.1"/>
    </source>
</evidence>
<dbReference type="EMBL" id="ML979147">
    <property type="protein sequence ID" value="KAF1911013.1"/>
    <property type="molecule type" value="Genomic_DNA"/>
</dbReference>
<keyword evidence="2" id="KW-1185">Reference proteome</keyword>
<protein>
    <submittedName>
        <fullName evidence="1">Uncharacterized protein</fullName>
    </submittedName>
</protein>
<reference evidence="1" key="1">
    <citation type="journal article" date="2020" name="Stud. Mycol.">
        <title>101 Dothideomycetes genomes: a test case for predicting lifestyles and emergence of pathogens.</title>
        <authorList>
            <person name="Haridas S."/>
            <person name="Albert R."/>
            <person name="Binder M."/>
            <person name="Bloem J."/>
            <person name="Labutti K."/>
            <person name="Salamov A."/>
            <person name="Andreopoulos B."/>
            <person name="Baker S."/>
            <person name="Barry K."/>
            <person name="Bills G."/>
            <person name="Bluhm B."/>
            <person name="Cannon C."/>
            <person name="Castanera R."/>
            <person name="Culley D."/>
            <person name="Daum C."/>
            <person name="Ezra D."/>
            <person name="Gonzalez J."/>
            <person name="Henrissat B."/>
            <person name="Kuo A."/>
            <person name="Liang C."/>
            <person name="Lipzen A."/>
            <person name="Lutzoni F."/>
            <person name="Magnuson J."/>
            <person name="Mondo S."/>
            <person name="Nolan M."/>
            <person name="Ohm R."/>
            <person name="Pangilinan J."/>
            <person name="Park H.-J."/>
            <person name="Ramirez L."/>
            <person name="Alfaro M."/>
            <person name="Sun H."/>
            <person name="Tritt A."/>
            <person name="Yoshinaga Y."/>
            <person name="Zwiers L.-H."/>
            <person name="Turgeon B."/>
            <person name="Goodwin S."/>
            <person name="Spatafora J."/>
            <person name="Crous P."/>
            <person name="Grigoriev I."/>
        </authorList>
    </citation>
    <scope>NUCLEOTIDE SEQUENCE</scope>
    <source>
        <strain evidence="1">HMLAC05119</strain>
    </source>
</reference>
<organism evidence="1 2">
    <name type="scientific">Ampelomyces quisqualis</name>
    <name type="common">Powdery mildew agent</name>
    <dbReference type="NCBI Taxonomy" id="50730"/>
    <lineage>
        <taxon>Eukaryota</taxon>
        <taxon>Fungi</taxon>
        <taxon>Dikarya</taxon>
        <taxon>Ascomycota</taxon>
        <taxon>Pezizomycotina</taxon>
        <taxon>Dothideomycetes</taxon>
        <taxon>Pleosporomycetidae</taxon>
        <taxon>Pleosporales</taxon>
        <taxon>Pleosporineae</taxon>
        <taxon>Phaeosphaeriaceae</taxon>
        <taxon>Ampelomyces</taxon>
    </lineage>
</organism>
<proteinExistence type="predicted"/>